<gene>
    <name evidence="1" type="ORF">X798_00398</name>
</gene>
<reference evidence="1 2" key="1">
    <citation type="submission" date="2015-12" db="EMBL/GenBank/DDBJ databases">
        <title>Draft genome of the nematode, Onchocerca flexuosa.</title>
        <authorList>
            <person name="Mitreva M."/>
        </authorList>
    </citation>
    <scope>NUCLEOTIDE SEQUENCE [LARGE SCALE GENOMIC DNA]</scope>
    <source>
        <strain evidence="1">Red Deer</strain>
    </source>
</reference>
<proteinExistence type="predicted"/>
<dbReference type="Proteomes" id="UP000242913">
    <property type="component" value="Unassembled WGS sequence"/>
</dbReference>
<evidence type="ECO:0000313" key="1">
    <source>
        <dbReference type="EMBL" id="OZC12764.1"/>
    </source>
</evidence>
<dbReference type="AlphaFoldDB" id="A0A238C617"/>
<organism evidence="1 2">
    <name type="scientific">Onchocerca flexuosa</name>
    <dbReference type="NCBI Taxonomy" id="387005"/>
    <lineage>
        <taxon>Eukaryota</taxon>
        <taxon>Metazoa</taxon>
        <taxon>Ecdysozoa</taxon>
        <taxon>Nematoda</taxon>
        <taxon>Chromadorea</taxon>
        <taxon>Rhabditida</taxon>
        <taxon>Spirurina</taxon>
        <taxon>Spiruromorpha</taxon>
        <taxon>Filarioidea</taxon>
        <taxon>Onchocercidae</taxon>
        <taxon>Onchocerca</taxon>
    </lineage>
</organism>
<keyword evidence="2" id="KW-1185">Reference proteome</keyword>
<dbReference type="EMBL" id="KZ269977">
    <property type="protein sequence ID" value="OZC12764.1"/>
    <property type="molecule type" value="Genomic_DNA"/>
</dbReference>
<sequence length="140" mass="15917">MIQIVSPFQDCPAYRVDGLEDVSDAVNSRKLNKSTKKSEAIHTSIPIPLFSFSSDNNTTLSQKSYHPSGWAMSGFGDILVRDVCNSFPIDFRLRNGRLNRELLESSKINRIVQIFQIFCPTFVRTDVNFIAWGRNDRKDG</sequence>
<feature type="non-terminal residue" evidence="1">
    <location>
        <position position="140"/>
    </location>
</feature>
<evidence type="ECO:0000313" key="2">
    <source>
        <dbReference type="Proteomes" id="UP000242913"/>
    </source>
</evidence>
<name>A0A238C617_9BILA</name>
<accession>A0A238C617</accession>
<protein>
    <submittedName>
        <fullName evidence="1">Uncharacterized protein</fullName>
    </submittedName>
</protein>